<dbReference type="STRING" id="1192866.LEP1GSC133_4841"/>
<dbReference type="Proteomes" id="UP000012159">
    <property type="component" value="Unassembled WGS sequence"/>
</dbReference>
<name>M6VTI8_LEPBO</name>
<evidence type="ECO:0000313" key="1">
    <source>
        <dbReference type="EMBL" id="EMO60832.1"/>
    </source>
</evidence>
<accession>M6VTI8</accession>
<gene>
    <name evidence="1" type="ORF">LEP1GSC133_4841</name>
</gene>
<dbReference type="EMBL" id="AKWF02000112">
    <property type="protein sequence ID" value="EMO60832.1"/>
    <property type="molecule type" value="Genomic_DNA"/>
</dbReference>
<sequence length="47" mass="5590">MVILRIENFAILRERNKPKIAERNFWLFSELRISRSLESEINQNSGA</sequence>
<proteinExistence type="predicted"/>
<protein>
    <submittedName>
        <fullName evidence="1">Uncharacterized protein</fullName>
    </submittedName>
</protein>
<reference evidence="1 2" key="1">
    <citation type="submission" date="2013-01" db="EMBL/GenBank/DDBJ databases">
        <authorList>
            <person name="Harkins D.M."/>
            <person name="Durkin A.S."/>
            <person name="Brinkac L.M."/>
            <person name="Haft D.H."/>
            <person name="Selengut J.D."/>
            <person name="Sanka R."/>
            <person name="DePew J."/>
            <person name="Purushe J."/>
            <person name="Picardeau M."/>
            <person name="Werts C."/>
            <person name="Goarant C."/>
            <person name="Vinetz J.M."/>
            <person name="Sutton G.G."/>
            <person name="Nierman W.C."/>
            <person name="Fouts D.E."/>
        </authorList>
    </citation>
    <scope>NUCLEOTIDE SEQUENCE [LARGE SCALE GENOMIC DNA]</scope>
    <source>
        <strain evidence="1 2">200901868</strain>
    </source>
</reference>
<dbReference type="AlphaFoldDB" id="M6VTI8"/>
<organism evidence="1 2">
    <name type="scientific">Leptospira borgpetersenii serovar Pomona str. 200901868</name>
    <dbReference type="NCBI Taxonomy" id="1192866"/>
    <lineage>
        <taxon>Bacteria</taxon>
        <taxon>Pseudomonadati</taxon>
        <taxon>Spirochaetota</taxon>
        <taxon>Spirochaetia</taxon>
        <taxon>Leptospirales</taxon>
        <taxon>Leptospiraceae</taxon>
        <taxon>Leptospira</taxon>
    </lineage>
</organism>
<comment type="caution">
    <text evidence="1">The sequence shown here is derived from an EMBL/GenBank/DDBJ whole genome shotgun (WGS) entry which is preliminary data.</text>
</comment>
<evidence type="ECO:0000313" key="2">
    <source>
        <dbReference type="Proteomes" id="UP000012159"/>
    </source>
</evidence>